<organism evidence="2 3">
    <name type="scientific">Novosphingobium pentaromativorans US6-1</name>
    <dbReference type="NCBI Taxonomy" id="1088721"/>
    <lineage>
        <taxon>Bacteria</taxon>
        <taxon>Pseudomonadati</taxon>
        <taxon>Pseudomonadota</taxon>
        <taxon>Alphaproteobacteria</taxon>
        <taxon>Sphingomonadales</taxon>
        <taxon>Sphingomonadaceae</taxon>
        <taxon>Novosphingobium</taxon>
    </lineage>
</organism>
<dbReference type="AntiFam" id="ANF00012">
    <property type="entry name" value="tRNA translation"/>
</dbReference>
<evidence type="ECO:0000313" key="3">
    <source>
        <dbReference type="Proteomes" id="UP000004030"/>
    </source>
</evidence>
<sequence>MHRGFRRSRSWVRSRKEQPCPNNAGDGPSQSGTQTKNPAAPDRVRSGSLPDQRKSSITGGAEGDRTPDLVIANDALSQLSYGPVPAIAHSGLPPRERLP</sequence>
<dbReference type="EMBL" id="AGFM01000014">
    <property type="protein sequence ID" value="EHJ61821.1"/>
    <property type="molecule type" value="Genomic_DNA"/>
</dbReference>
<feature type="compositionally biased region" description="Basic residues" evidence="1">
    <location>
        <begin position="1"/>
        <end position="13"/>
    </location>
</feature>
<keyword evidence="3" id="KW-1185">Reference proteome</keyword>
<gene>
    <name evidence="2" type="ORF">NSU_1135</name>
</gene>
<dbReference type="AlphaFoldDB" id="G6E9W4"/>
<reference evidence="2 3" key="1">
    <citation type="journal article" date="2012" name="J. Bacteriol.">
        <title>Genome sequence of benzo(a)pyrene-degrading bacterium Novosphingobium pentaromativorans US6-1.</title>
        <authorList>
            <person name="Luo Y.R."/>
            <person name="Kang S.G."/>
            <person name="Kim S.J."/>
            <person name="Kim M.R."/>
            <person name="Li N."/>
            <person name="Lee J.H."/>
            <person name="Kwon K.K."/>
        </authorList>
    </citation>
    <scope>NUCLEOTIDE SEQUENCE [LARGE SCALE GENOMIC DNA]</scope>
    <source>
        <strain evidence="2 3">US6-1</strain>
    </source>
</reference>
<accession>G6E9W4</accession>
<comment type="caution">
    <text evidence="2">The sequence shown here is derived from an EMBL/GenBank/DDBJ whole genome shotgun (WGS) entry which is preliminary data.</text>
</comment>
<name>G6E9W4_9SPHN</name>
<dbReference type="Proteomes" id="UP000004030">
    <property type="component" value="Unassembled WGS sequence"/>
</dbReference>
<feature type="region of interest" description="Disordered" evidence="1">
    <location>
        <begin position="1"/>
        <end position="68"/>
    </location>
</feature>
<evidence type="ECO:0000256" key="1">
    <source>
        <dbReference type="SAM" id="MobiDB-lite"/>
    </source>
</evidence>
<evidence type="ECO:0000313" key="2">
    <source>
        <dbReference type="EMBL" id="EHJ61821.1"/>
    </source>
</evidence>
<feature type="compositionally biased region" description="Polar residues" evidence="1">
    <location>
        <begin position="28"/>
        <end position="37"/>
    </location>
</feature>
<proteinExistence type="predicted"/>
<protein>
    <submittedName>
        <fullName evidence="2">YGGT family protein</fullName>
    </submittedName>
</protein>